<keyword evidence="3" id="KW-1185">Reference proteome</keyword>
<evidence type="ECO:0000313" key="2">
    <source>
        <dbReference type="EMBL" id="AQQ15039.1"/>
    </source>
</evidence>
<keyword evidence="1" id="KW-0812">Transmembrane</keyword>
<dbReference type="InterPro" id="IPR019675">
    <property type="entry name" value="DUF2550"/>
</dbReference>
<dbReference type="AlphaFoldDB" id="A0A1Q2HW20"/>
<evidence type="ECO:0000256" key="1">
    <source>
        <dbReference type="SAM" id="Phobius"/>
    </source>
</evidence>
<proteinExistence type="predicted"/>
<evidence type="ECO:0008006" key="4">
    <source>
        <dbReference type="Google" id="ProtNLM"/>
    </source>
</evidence>
<keyword evidence="1" id="KW-0472">Membrane</keyword>
<accession>A0A1Q2HW20</accession>
<dbReference type="Pfam" id="PF10739">
    <property type="entry name" value="DUF2550"/>
    <property type="match status" value="1"/>
</dbReference>
<organism evidence="2 3">
    <name type="scientific">Corynebacterium glaucum</name>
    <dbReference type="NCBI Taxonomy" id="187491"/>
    <lineage>
        <taxon>Bacteria</taxon>
        <taxon>Bacillati</taxon>
        <taxon>Actinomycetota</taxon>
        <taxon>Actinomycetes</taxon>
        <taxon>Mycobacteriales</taxon>
        <taxon>Corynebacteriaceae</taxon>
        <taxon>Corynebacterium</taxon>
    </lineage>
</organism>
<name>A0A1Q2HW20_9CORY</name>
<evidence type="ECO:0000313" key="3">
    <source>
        <dbReference type="Proteomes" id="UP000217209"/>
    </source>
</evidence>
<sequence>MEILGYIVALIFVFAAIAVAWRFMMFRNSGAQGLIRSLPADGVHGWRHGVVRYVGEEARFYKLRSLSFNYDMSIDRRDVTFNGVRDLTDDERDIMPQVEKVLSLSGPMGQFEFAGQRHAEMALISWVESAPDSRAQREDMNALAQRANRGRR</sequence>
<dbReference type="KEGG" id="cgv:CGLAU_05340"/>
<feature type="transmembrane region" description="Helical" evidence="1">
    <location>
        <begin position="6"/>
        <end position="24"/>
    </location>
</feature>
<dbReference type="Proteomes" id="UP000217209">
    <property type="component" value="Chromosome"/>
</dbReference>
<protein>
    <recommendedName>
        <fullName evidence="4">DUF2550 domain-containing protein</fullName>
    </recommendedName>
</protein>
<keyword evidence="1" id="KW-1133">Transmembrane helix</keyword>
<gene>
    <name evidence="2" type="ORF">CGLAU_05340</name>
</gene>
<dbReference type="RefSeq" id="WP_232507250.1">
    <property type="nucleotide sequence ID" value="NZ_BAAAKB010000006.1"/>
</dbReference>
<dbReference type="EMBL" id="CP019688">
    <property type="protein sequence ID" value="AQQ15039.1"/>
    <property type="molecule type" value="Genomic_DNA"/>
</dbReference>
<reference evidence="2 3" key="1">
    <citation type="submission" date="2016-12" db="EMBL/GenBank/DDBJ databases">
        <authorList>
            <person name="Song W.-J."/>
            <person name="Kurnit D.M."/>
        </authorList>
    </citation>
    <scope>NUCLEOTIDE SEQUENCE [LARGE SCALE GENOMIC DNA]</scope>
    <source>
        <strain evidence="2 3">DSM 30827</strain>
    </source>
</reference>